<feature type="region of interest" description="Disordered" evidence="1">
    <location>
        <begin position="561"/>
        <end position="610"/>
    </location>
</feature>
<dbReference type="Proteomes" id="UP000240461">
    <property type="component" value="Segment"/>
</dbReference>
<proteinExistence type="predicted"/>
<dbReference type="InterPro" id="IPR016158">
    <property type="entry name" value="Cullin_homology"/>
</dbReference>
<evidence type="ECO:0000256" key="1">
    <source>
        <dbReference type="SAM" id="MobiDB-lite"/>
    </source>
</evidence>
<dbReference type="InterPro" id="IPR059120">
    <property type="entry name" value="Cullin-like_AB"/>
</dbReference>
<dbReference type="Gene3D" id="1.20.1310.10">
    <property type="entry name" value="Cullin Repeats"/>
    <property type="match status" value="1"/>
</dbReference>
<evidence type="ECO:0000259" key="2">
    <source>
        <dbReference type="PROSITE" id="PS50069"/>
    </source>
</evidence>
<organism evidence="3 4">
    <name type="scientific">Acanthamoeba polyphaga mimivirus Kroon</name>
    <dbReference type="NCBI Taxonomy" id="3069720"/>
    <lineage>
        <taxon>Viruses</taxon>
        <taxon>Varidnaviria</taxon>
        <taxon>Bamfordvirae</taxon>
        <taxon>Nucleocytoviricota</taxon>
        <taxon>Megaviricetes</taxon>
        <taxon>Imitervirales</taxon>
        <taxon>Mimiviridae</taxon>
        <taxon>Megamimivirinae</taxon>
        <taxon>Mimivirus</taxon>
        <taxon>Mimivirus lagoaense</taxon>
    </lineage>
</organism>
<protein>
    <recommendedName>
        <fullName evidence="2">Cullin family profile domain-containing protein</fullName>
    </recommendedName>
</protein>
<dbReference type="Pfam" id="PF26557">
    <property type="entry name" value="Cullin_AB"/>
    <property type="match status" value="1"/>
</dbReference>
<feature type="domain" description="Cullin family profile" evidence="2">
    <location>
        <begin position="219"/>
        <end position="472"/>
    </location>
</feature>
<keyword evidence="4" id="KW-1185">Reference proteome</keyword>
<dbReference type="EMBL" id="KM982402">
    <property type="protein sequence ID" value="AKI80070.1"/>
    <property type="molecule type" value="Genomic_DNA"/>
</dbReference>
<evidence type="ECO:0000313" key="3">
    <source>
        <dbReference type="EMBL" id="AKI80070.1"/>
    </source>
</evidence>
<sequence>MEILKNQIVSDKLRSSNKCTLLTLNSKFNVIVSLDKSPLDKIRELFKSILVDGFTDYNHYKLTTYFAEIVDINTVINVIIDTVQSKLDSIREALDSNEIDLSMYIQIWESYHDFFKNMHLIIKNYQNYLMNKNITVGKLSLSILSIIEIGMFYNTVIKNNPNDILSSLSKHIYSIDKNNIDQLINYIDSIRSFTLVSGVIDIDKIKLFKIIKNIINSPEIINTLCAYLDTLIRSVSFEKFTKNTEYKTVSIDSIKNQTIRKIYKITIILAAYSDRNVLNLCYTKFLQARVINPGYKNFGLEIKLVKIIHDCIGQQEVQKLIKIIENMISNRNNNTSIHNATVENVEGKYKSIGDISTEMLNPVIIDKTVWTIFNNLNIDVQYPLELECYLNIVEKSYNIIYENKFSINWLPTMGTACFRAILGDKNVNITCNILQSIIISLFNDNNNLSASSVYNKTGIPYDLSEKILESLFEANIVTRKYSSNDTIYIVNTHNYTGDTNINIINEFIELFETPVNSSKTSVNLSMNKDSDDSKIQETDISTTETDVKFLGNEDCVSDNEDCVSDNEDCVSDNEDNSETDCDLNGWGKKDENPIKSTINFSESDSDSEEY</sequence>
<accession>A0A0G2Y2U6</accession>
<dbReference type="SUPFAM" id="SSF75632">
    <property type="entry name" value="Cullin homology domain"/>
    <property type="match status" value="1"/>
</dbReference>
<feature type="compositionally biased region" description="Acidic residues" evidence="1">
    <location>
        <begin position="561"/>
        <end position="581"/>
    </location>
</feature>
<reference evidence="3 4" key="1">
    <citation type="submission" date="2014-10" db="EMBL/GenBank/DDBJ databases">
        <title>Pan-genome analysis of Brazilian lineage A amoebal mimiviruses.</title>
        <authorList>
            <person name="Assis F.L."/>
            <person name="Abrahao J.S."/>
            <person name="Kroon E.G."/>
            <person name="Dornas F.P."/>
            <person name="Andrade K.R."/>
            <person name="Borato P.V.M."/>
            <person name="Pilotto M.R."/>
            <person name="Benamar S."/>
            <person name="LaScola B."/>
            <person name="Colson P."/>
        </authorList>
    </citation>
    <scope>NUCLEOTIDE SEQUENCE [LARGE SCALE GENOMIC DNA]</scope>
    <source>
        <strain evidence="3 4">Kroon</strain>
    </source>
</reference>
<dbReference type="PROSITE" id="PS50069">
    <property type="entry name" value="CULLIN_2"/>
    <property type="match status" value="1"/>
</dbReference>
<dbReference type="InterPro" id="IPR036317">
    <property type="entry name" value="Cullin_homology_sf"/>
</dbReference>
<dbReference type="Gene3D" id="3.30.230.130">
    <property type="entry name" value="Cullin, Chain C, Domain 2"/>
    <property type="match status" value="1"/>
</dbReference>
<dbReference type="KEGG" id="vg:80513868"/>
<evidence type="ECO:0000313" key="4">
    <source>
        <dbReference type="Proteomes" id="UP000240461"/>
    </source>
</evidence>
<name>A0A0G2Y2U6_9VIRU</name>